<protein>
    <submittedName>
        <fullName evidence="3">Amino acid racemase</fullName>
        <ecNumber evidence="3">5.1.1.-</ecNumber>
    </submittedName>
</protein>
<gene>
    <name evidence="3" type="ORF">MJO52_03690</name>
</gene>
<sequence>MKNLKKNFNQIKHIGVVGCSSEGAALCYKTICTESGKYLGEHAHPEISMHTHSLARYVEYLDSNDLQRVGDLMLSSADKLKSQGACFLICPDNTIHQAFDYVIERSPLPWLHIADSVIAEATIKGYRKLGLLGTRWLVESDVYPSKLEAANIGYLRPPKKAVERIGQLIMGELVTGVFRQETVQYFQDTINNLKQDGCDAVVLGCTEIPLIIDDSNSGLPTLNSNHLLAEAAIKEAIVAS</sequence>
<dbReference type="PANTHER" id="PTHR21198">
    <property type="entry name" value="GLUTAMATE RACEMASE"/>
    <property type="match status" value="1"/>
</dbReference>
<reference evidence="3" key="1">
    <citation type="submission" date="2022-02" db="EMBL/GenBank/DDBJ databases">
        <title>Coral-associated bacteria.</title>
        <authorList>
            <person name="Tang K."/>
            <person name="Wang X."/>
        </authorList>
    </citation>
    <scope>NUCLEOTIDE SEQUENCE</scope>
    <source>
        <strain evidence="3">SCSIO 43006</strain>
    </source>
</reference>
<dbReference type="Gene3D" id="3.40.50.1860">
    <property type="match status" value="2"/>
</dbReference>
<evidence type="ECO:0000313" key="3">
    <source>
        <dbReference type="EMBL" id="USD22247.1"/>
    </source>
</evidence>
<accession>A0ABY4VIG7</accession>
<evidence type="ECO:0000256" key="2">
    <source>
        <dbReference type="ARBA" id="ARBA00023235"/>
    </source>
</evidence>
<proteinExistence type="inferred from homology"/>
<dbReference type="EMBL" id="CP092418">
    <property type="protein sequence ID" value="USD22247.1"/>
    <property type="molecule type" value="Genomic_DNA"/>
</dbReference>
<dbReference type="InterPro" id="IPR015942">
    <property type="entry name" value="Asp/Glu/hydantoin_racemase"/>
</dbReference>
<dbReference type="InterPro" id="IPR001920">
    <property type="entry name" value="Asp/Glu_race"/>
</dbReference>
<name>A0ABY4VIG7_9GAMM</name>
<comment type="similarity">
    <text evidence="1">Belongs to the aspartate/glutamate racemases family.</text>
</comment>
<dbReference type="NCBIfam" id="TIGR00035">
    <property type="entry name" value="asp_race"/>
    <property type="match status" value="1"/>
</dbReference>
<dbReference type="PANTHER" id="PTHR21198:SF7">
    <property type="entry name" value="ASPARTATE-GLUTAMATE RACEMASE FAMILY"/>
    <property type="match status" value="1"/>
</dbReference>
<evidence type="ECO:0000313" key="4">
    <source>
        <dbReference type="Proteomes" id="UP001055658"/>
    </source>
</evidence>
<dbReference type="GO" id="GO:0016853">
    <property type="term" value="F:isomerase activity"/>
    <property type="evidence" value="ECO:0007669"/>
    <property type="project" value="UniProtKB-KW"/>
</dbReference>
<dbReference type="Proteomes" id="UP001055658">
    <property type="component" value="Chromosome"/>
</dbReference>
<dbReference type="RefSeq" id="WP_252084609.1">
    <property type="nucleotide sequence ID" value="NZ_CP092418.1"/>
</dbReference>
<keyword evidence="2 3" id="KW-0413">Isomerase</keyword>
<organism evidence="3 4">
    <name type="scientific">Microbulbifer variabilis</name>
    <dbReference type="NCBI Taxonomy" id="266805"/>
    <lineage>
        <taxon>Bacteria</taxon>
        <taxon>Pseudomonadati</taxon>
        <taxon>Pseudomonadota</taxon>
        <taxon>Gammaproteobacteria</taxon>
        <taxon>Cellvibrionales</taxon>
        <taxon>Microbulbiferaceae</taxon>
        <taxon>Microbulbifer</taxon>
    </lineage>
</organism>
<dbReference type="SUPFAM" id="SSF53681">
    <property type="entry name" value="Aspartate/glutamate racemase"/>
    <property type="match status" value="2"/>
</dbReference>
<dbReference type="InterPro" id="IPR033134">
    <property type="entry name" value="Asp/Glu_racemase_AS_2"/>
</dbReference>
<dbReference type="PROSITE" id="PS00924">
    <property type="entry name" value="ASP_GLU_RACEMASE_2"/>
    <property type="match status" value="1"/>
</dbReference>
<dbReference type="EC" id="5.1.1.-" evidence="3"/>
<evidence type="ECO:0000256" key="1">
    <source>
        <dbReference type="ARBA" id="ARBA00007847"/>
    </source>
</evidence>
<dbReference type="Pfam" id="PF01177">
    <property type="entry name" value="Asp_Glu_race"/>
    <property type="match status" value="1"/>
</dbReference>
<dbReference type="InterPro" id="IPR004380">
    <property type="entry name" value="Asp_race"/>
</dbReference>
<keyword evidence="4" id="KW-1185">Reference proteome</keyword>